<organism evidence="2 3">
    <name type="scientific">Luteimonas soli</name>
    <dbReference type="NCBI Taxonomy" id="1648966"/>
    <lineage>
        <taxon>Bacteria</taxon>
        <taxon>Pseudomonadati</taxon>
        <taxon>Pseudomonadota</taxon>
        <taxon>Gammaproteobacteria</taxon>
        <taxon>Lysobacterales</taxon>
        <taxon>Lysobacteraceae</taxon>
        <taxon>Luteimonas</taxon>
    </lineage>
</organism>
<reference evidence="3" key="1">
    <citation type="journal article" date="2019" name="Int. J. Syst. Evol. Microbiol.">
        <title>The Global Catalogue of Microorganisms (GCM) 10K type strain sequencing project: providing services to taxonomists for standard genome sequencing and annotation.</title>
        <authorList>
            <consortium name="The Broad Institute Genomics Platform"/>
            <consortium name="The Broad Institute Genome Sequencing Center for Infectious Disease"/>
            <person name="Wu L."/>
            <person name="Ma J."/>
        </authorList>
    </citation>
    <scope>NUCLEOTIDE SEQUENCE [LARGE SCALE GENOMIC DNA]</scope>
    <source>
        <strain evidence="3">KCTC 42441</strain>
    </source>
</reference>
<feature type="signal peptide" evidence="1">
    <location>
        <begin position="1"/>
        <end position="26"/>
    </location>
</feature>
<proteinExistence type="predicted"/>
<feature type="chain" id="PRO_5045927011" evidence="1">
    <location>
        <begin position="27"/>
        <end position="140"/>
    </location>
</feature>
<dbReference type="NCBIfam" id="NF033807">
    <property type="entry name" value="CopL_fam"/>
    <property type="match status" value="1"/>
</dbReference>
<keyword evidence="3" id="KW-1185">Reference proteome</keyword>
<evidence type="ECO:0000256" key="1">
    <source>
        <dbReference type="SAM" id="SignalP"/>
    </source>
</evidence>
<name>A0ABV7XIN0_9GAMM</name>
<dbReference type="Proteomes" id="UP001595705">
    <property type="component" value="Unassembled WGS sequence"/>
</dbReference>
<dbReference type="RefSeq" id="WP_386742677.1">
    <property type="nucleotide sequence ID" value="NZ_JBHRYA010000003.1"/>
</dbReference>
<dbReference type="EMBL" id="JBHRYA010000003">
    <property type="protein sequence ID" value="MFC3715571.1"/>
    <property type="molecule type" value="Genomic_DNA"/>
</dbReference>
<protein>
    <submittedName>
        <fullName evidence="2">CopL family metal-binding regulatory protein</fullName>
    </submittedName>
</protein>
<sequence>MFKLPSMLRYLLVLAFCLDGSAGLWKASAMATSAVQHLHAGDHEAGDPHHGATETIATTVTTASAPDCPDVETPGQGDDGHEGCDCTDAGCSCTCDLLKVSVAHKVPPAGTAWLAYIPVLPDPTTVGKSSLSSVFRPPIG</sequence>
<evidence type="ECO:0000313" key="2">
    <source>
        <dbReference type="EMBL" id="MFC3715571.1"/>
    </source>
</evidence>
<accession>A0ABV7XIN0</accession>
<keyword evidence="1" id="KW-0732">Signal</keyword>
<dbReference type="InterPro" id="IPR048034">
    <property type="entry name" value="CopL-like"/>
</dbReference>
<gene>
    <name evidence="2" type="ORF">ACFONC_05330</name>
</gene>
<evidence type="ECO:0000313" key="3">
    <source>
        <dbReference type="Proteomes" id="UP001595705"/>
    </source>
</evidence>
<comment type="caution">
    <text evidence="2">The sequence shown here is derived from an EMBL/GenBank/DDBJ whole genome shotgun (WGS) entry which is preliminary data.</text>
</comment>